<organism evidence="2 3">
    <name type="scientific">Littorina saxatilis</name>
    <dbReference type="NCBI Taxonomy" id="31220"/>
    <lineage>
        <taxon>Eukaryota</taxon>
        <taxon>Metazoa</taxon>
        <taxon>Spiralia</taxon>
        <taxon>Lophotrochozoa</taxon>
        <taxon>Mollusca</taxon>
        <taxon>Gastropoda</taxon>
        <taxon>Caenogastropoda</taxon>
        <taxon>Littorinimorpha</taxon>
        <taxon>Littorinoidea</taxon>
        <taxon>Littorinidae</taxon>
        <taxon>Littorina</taxon>
    </lineage>
</organism>
<sequence length="149" mass="16408">MAAKHLFTAAAVLLLVNSAVGVANTTTQICSTTERSLLFNVCLMNFGWDHWMDMAAMMSSTTCLRERLQCPSAKTVVECINNFKADDLADSCWQGLKGAITDMLLEYQFGCTFDDIEAKCWRIRGFPRLLNKSSTANNQQAAAGGRPPM</sequence>
<keyword evidence="1" id="KW-0732">Signal</keyword>
<name>A0AAN9GLS6_9CAEN</name>
<reference evidence="2 3" key="1">
    <citation type="submission" date="2024-02" db="EMBL/GenBank/DDBJ databases">
        <title>Chromosome-scale genome assembly of the rough periwinkle Littorina saxatilis.</title>
        <authorList>
            <person name="De Jode A."/>
            <person name="Faria R."/>
            <person name="Formenti G."/>
            <person name="Sims Y."/>
            <person name="Smith T.P."/>
            <person name="Tracey A."/>
            <person name="Wood J.M.D."/>
            <person name="Zagrodzka Z.B."/>
            <person name="Johannesson K."/>
            <person name="Butlin R.K."/>
            <person name="Leder E.H."/>
        </authorList>
    </citation>
    <scope>NUCLEOTIDE SEQUENCE [LARGE SCALE GENOMIC DNA]</scope>
    <source>
        <strain evidence="2">Snail1</strain>
        <tissue evidence="2">Muscle</tissue>
    </source>
</reference>
<dbReference type="Proteomes" id="UP001374579">
    <property type="component" value="Unassembled WGS sequence"/>
</dbReference>
<gene>
    <name evidence="2" type="ORF">V1264_011021</name>
</gene>
<evidence type="ECO:0000256" key="1">
    <source>
        <dbReference type="SAM" id="SignalP"/>
    </source>
</evidence>
<dbReference type="AlphaFoldDB" id="A0AAN9GLS6"/>
<keyword evidence="3" id="KW-1185">Reference proteome</keyword>
<accession>A0AAN9GLS6</accession>
<evidence type="ECO:0000313" key="2">
    <source>
        <dbReference type="EMBL" id="KAK7111380.1"/>
    </source>
</evidence>
<evidence type="ECO:0000313" key="3">
    <source>
        <dbReference type="Proteomes" id="UP001374579"/>
    </source>
</evidence>
<dbReference type="EMBL" id="JBAMIC010000002">
    <property type="protein sequence ID" value="KAK7111380.1"/>
    <property type="molecule type" value="Genomic_DNA"/>
</dbReference>
<comment type="caution">
    <text evidence="2">The sequence shown here is derived from an EMBL/GenBank/DDBJ whole genome shotgun (WGS) entry which is preliminary data.</text>
</comment>
<feature type="chain" id="PRO_5042969586" evidence="1">
    <location>
        <begin position="22"/>
        <end position="149"/>
    </location>
</feature>
<protein>
    <submittedName>
        <fullName evidence="2">Uncharacterized protein</fullName>
    </submittedName>
</protein>
<proteinExistence type="predicted"/>
<feature type="signal peptide" evidence="1">
    <location>
        <begin position="1"/>
        <end position="21"/>
    </location>
</feature>